<accession>A0ABR3I5T3</accession>
<evidence type="ECO:0000256" key="2">
    <source>
        <dbReference type="ARBA" id="ARBA00004496"/>
    </source>
</evidence>
<keyword evidence="9" id="KW-0472">Membrane</keyword>
<keyword evidence="9" id="KW-0812">Transmembrane</keyword>
<comment type="caution">
    <text evidence="12">The sequence shown here is derived from an EMBL/GenBank/DDBJ whole genome shotgun (WGS) entry which is preliminary data.</text>
</comment>
<evidence type="ECO:0000256" key="3">
    <source>
        <dbReference type="ARBA" id="ARBA00006678"/>
    </source>
</evidence>
<organism evidence="12 13">
    <name type="scientific">Loxostege sticticalis</name>
    <name type="common">Beet webworm moth</name>
    <dbReference type="NCBI Taxonomy" id="481309"/>
    <lineage>
        <taxon>Eukaryota</taxon>
        <taxon>Metazoa</taxon>
        <taxon>Ecdysozoa</taxon>
        <taxon>Arthropoda</taxon>
        <taxon>Hexapoda</taxon>
        <taxon>Insecta</taxon>
        <taxon>Pterygota</taxon>
        <taxon>Neoptera</taxon>
        <taxon>Endopterygota</taxon>
        <taxon>Lepidoptera</taxon>
        <taxon>Glossata</taxon>
        <taxon>Ditrysia</taxon>
        <taxon>Pyraloidea</taxon>
        <taxon>Crambidae</taxon>
        <taxon>Pyraustinae</taxon>
        <taxon>Loxostege</taxon>
    </lineage>
</organism>
<sequence length="406" mass="46050">MRDVFLSNCEKNFIQKIVSEGHVSKNENVYFYKVFVIYLIIFFFNIFQRLDGRNYNESRRLDISFGSEYGSCVVSLGETKVLAQVSCEVTQPKQIRPNEGILYINVEISPMAAPQFEANRQTDLTVYLNRLLEKCYKDSKCIDLESLCIVVEEKVWSLRVDIKILNHAGNLIECASIATLTSLAHFKRPDVTRSGDSVIIHTIAEKDPIPTVLYHYPVCVTFAIFGNDILLSDPSFTEESVCTSSTEEGINTAGGLLVIGMNQYKELCLLDLTGAALYNSNIVHKAIINAADRSKTIVDLVKKNIVSDDTSRQKRVKINFSDIITEDHLLSLSQKDLSIRLKTYNVDDMRTKHENMDEDEDIDVKPEPSKYDGNEVFFILLLAVARDFARVDYYLSILQELCIFPG</sequence>
<reference evidence="12 13" key="1">
    <citation type="submission" date="2024-06" db="EMBL/GenBank/DDBJ databases">
        <title>A chromosome-level genome assembly of beet webworm, Loxostege sticticalis.</title>
        <authorList>
            <person name="Zhang Y."/>
        </authorList>
    </citation>
    <scope>NUCLEOTIDE SEQUENCE [LARGE SCALE GENOMIC DNA]</scope>
    <source>
        <strain evidence="12">AQ026</strain>
        <tissue evidence="12">Whole body</tissue>
    </source>
</reference>
<dbReference type="InterPro" id="IPR001247">
    <property type="entry name" value="ExoRNase_PH_dom1"/>
</dbReference>
<proteinExistence type="inferred from homology"/>
<dbReference type="InterPro" id="IPR050590">
    <property type="entry name" value="Exosome_comp_Rrp42_subfam"/>
</dbReference>
<keyword evidence="6" id="KW-0694">RNA-binding</keyword>
<dbReference type="InterPro" id="IPR015847">
    <property type="entry name" value="ExoRNase_PH_dom2"/>
</dbReference>
<comment type="similarity">
    <text evidence="3">Belongs to the RNase PH family.</text>
</comment>
<feature type="domain" description="Exoribonuclease phosphorolytic" evidence="10">
    <location>
        <begin position="57"/>
        <end position="189"/>
    </location>
</feature>
<dbReference type="EMBL" id="JBEUOH010000008">
    <property type="protein sequence ID" value="KAL0884134.1"/>
    <property type="molecule type" value="Genomic_DNA"/>
</dbReference>
<feature type="domain" description="Exoribonuclease phosphorolytic" evidence="11">
    <location>
        <begin position="215"/>
        <end position="246"/>
    </location>
</feature>
<evidence type="ECO:0000256" key="1">
    <source>
        <dbReference type="ARBA" id="ARBA00004123"/>
    </source>
</evidence>
<feature type="transmembrane region" description="Helical" evidence="9">
    <location>
        <begin position="29"/>
        <end position="47"/>
    </location>
</feature>
<dbReference type="InterPro" id="IPR033100">
    <property type="entry name" value="Rrp45"/>
</dbReference>
<dbReference type="Proteomes" id="UP001549920">
    <property type="component" value="Unassembled WGS sequence"/>
</dbReference>
<protein>
    <recommendedName>
        <fullName evidence="4">Exosome complex component RRP45</fullName>
    </recommendedName>
    <alternativeName>
        <fullName evidence="8">Exosome component 9</fullName>
    </alternativeName>
</protein>
<evidence type="ECO:0000256" key="4">
    <source>
        <dbReference type="ARBA" id="ARBA00019572"/>
    </source>
</evidence>
<evidence type="ECO:0000259" key="11">
    <source>
        <dbReference type="Pfam" id="PF03725"/>
    </source>
</evidence>
<dbReference type="Pfam" id="PF03725">
    <property type="entry name" value="RNase_PH_C"/>
    <property type="match status" value="1"/>
</dbReference>
<dbReference type="Pfam" id="PF01138">
    <property type="entry name" value="RNase_PH"/>
    <property type="match status" value="1"/>
</dbReference>
<dbReference type="SUPFAM" id="SSF55666">
    <property type="entry name" value="Ribonuclease PH domain 2-like"/>
    <property type="match status" value="1"/>
</dbReference>
<evidence type="ECO:0000259" key="10">
    <source>
        <dbReference type="Pfam" id="PF01138"/>
    </source>
</evidence>
<evidence type="ECO:0000313" key="12">
    <source>
        <dbReference type="EMBL" id="KAL0884134.1"/>
    </source>
</evidence>
<dbReference type="Gene3D" id="3.30.230.70">
    <property type="entry name" value="GHMP Kinase, N-terminal domain"/>
    <property type="match status" value="1"/>
</dbReference>
<gene>
    <name evidence="12" type="ORF">ABMA27_016152</name>
</gene>
<evidence type="ECO:0000256" key="9">
    <source>
        <dbReference type="SAM" id="Phobius"/>
    </source>
</evidence>
<keyword evidence="13" id="KW-1185">Reference proteome</keyword>
<keyword evidence="9" id="KW-1133">Transmembrane helix</keyword>
<evidence type="ECO:0000313" key="13">
    <source>
        <dbReference type="Proteomes" id="UP001549920"/>
    </source>
</evidence>
<keyword evidence="7" id="KW-0539">Nucleus</keyword>
<dbReference type="PANTHER" id="PTHR11097">
    <property type="entry name" value="EXOSOME COMPLEX EXONUCLEASE RIBOSOMAL RNA PROCESSING PROTEIN"/>
    <property type="match status" value="1"/>
</dbReference>
<dbReference type="InterPro" id="IPR036345">
    <property type="entry name" value="ExoRNase_PH_dom2_sf"/>
</dbReference>
<evidence type="ECO:0000256" key="7">
    <source>
        <dbReference type="ARBA" id="ARBA00023242"/>
    </source>
</evidence>
<dbReference type="CDD" id="cd11368">
    <property type="entry name" value="RNase_PH_RRP45"/>
    <property type="match status" value="1"/>
</dbReference>
<name>A0ABR3I5T3_LOXSC</name>
<keyword evidence="5" id="KW-0963">Cytoplasm</keyword>
<evidence type="ECO:0000256" key="6">
    <source>
        <dbReference type="ARBA" id="ARBA00022884"/>
    </source>
</evidence>
<evidence type="ECO:0000256" key="5">
    <source>
        <dbReference type="ARBA" id="ARBA00022490"/>
    </source>
</evidence>
<evidence type="ECO:0000256" key="8">
    <source>
        <dbReference type="ARBA" id="ARBA00032660"/>
    </source>
</evidence>
<dbReference type="SUPFAM" id="SSF54211">
    <property type="entry name" value="Ribosomal protein S5 domain 2-like"/>
    <property type="match status" value="1"/>
</dbReference>
<comment type="subcellular location">
    <subcellularLocation>
        <location evidence="2">Cytoplasm</location>
    </subcellularLocation>
    <subcellularLocation>
        <location evidence="1">Nucleus</location>
    </subcellularLocation>
</comment>
<dbReference type="InterPro" id="IPR027408">
    <property type="entry name" value="PNPase/RNase_PH_dom_sf"/>
</dbReference>
<dbReference type="InterPro" id="IPR020568">
    <property type="entry name" value="Ribosomal_Su5_D2-typ_SF"/>
</dbReference>
<dbReference type="PANTHER" id="PTHR11097:SF14">
    <property type="entry name" value="EXOSOME COMPLEX COMPONENT RRP45"/>
    <property type="match status" value="1"/>
</dbReference>